<comment type="caution">
    <text evidence="1">The sequence shown here is derived from an EMBL/GenBank/DDBJ whole genome shotgun (WGS) entry which is preliminary data.</text>
</comment>
<evidence type="ECO:0008006" key="3">
    <source>
        <dbReference type="Google" id="ProtNLM"/>
    </source>
</evidence>
<organism evidence="1 2">
    <name type="scientific">Halosimplex aquaticum</name>
    <dbReference type="NCBI Taxonomy" id="3026162"/>
    <lineage>
        <taxon>Archaea</taxon>
        <taxon>Methanobacteriati</taxon>
        <taxon>Methanobacteriota</taxon>
        <taxon>Stenosarchaea group</taxon>
        <taxon>Halobacteria</taxon>
        <taxon>Halobacteriales</taxon>
        <taxon>Haloarculaceae</taxon>
        <taxon>Halosimplex</taxon>
    </lineage>
</organism>
<name>A0ABD5Y1M1_9EURY</name>
<evidence type="ECO:0000313" key="2">
    <source>
        <dbReference type="Proteomes" id="UP001596432"/>
    </source>
</evidence>
<dbReference type="AlphaFoldDB" id="A0ABD5Y1M1"/>
<dbReference type="RefSeq" id="WP_274325156.1">
    <property type="nucleotide sequence ID" value="NZ_CP118158.1"/>
</dbReference>
<gene>
    <name evidence="1" type="ORF">ACFQMA_06935</name>
</gene>
<keyword evidence="2" id="KW-1185">Reference proteome</keyword>
<protein>
    <recommendedName>
        <fullName evidence="3">Restriction endonuclease domain-containing protein</fullName>
    </recommendedName>
</protein>
<evidence type="ECO:0000313" key="1">
    <source>
        <dbReference type="EMBL" id="MFC7139571.1"/>
    </source>
</evidence>
<dbReference type="Proteomes" id="UP001596432">
    <property type="component" value="Unassembled WGS sequence"/>
</dbReference>
<reference evidence="1 2" key="1">
    <citation type="journal article" date="2019" name="Int. J. Syst. Evol. Microbiol.">
        <title>The Global Catalogue of Microorganisms (GCM) 10K type strain sequencing project: providing services to taxonomists for standard genome sequencing and annotation.</title>
        <authorList>
            <consortium name="The Broad Institute Genomics Platform"/>
            <consortium name="The Broad Institute Genome Sequencing Center for Infectious Disease"/>
            <person name="Wu L."/>
            <person name="Ma J."/>
        </authorList>
    </citation>
    <scope>NUCLEOTIDE SEQUENCE [LARGE SCALE GENOMIC DNA]</scope>
    <source>
        <strain evidence="1 2">XZYJT29</strain>
    </source>
</reference>
<proteinExistence type="predicted"/>
<dbReference type="GeneID" id="78819830"/>
<sequence>MSALVDIHPTIQLDHTVERKNESQQHWAIKAAISDKLHSNPACVGAIETEKKTSDLIGDVRCQLSEPPLDMPQRFVVEIETAASNKDRLRATIDHLRFGYAVYWVFAVDAHEARRETEDLLDEFVTSAPSLGVASLADGEIALGTPIVWGKFSPPDPWLGRHELYIPTHNRWVDCFDHGDFAVDGNRVAIFRQPDSGELYASQYLENGQQTLPGHFPWEKDQFQKSIREGEIERVSPVRGPP</sequence>
<accession>A0ABD5Y1M1</accession>
<dbReference type="EMBL" id="JBHTAS010000001">
    <property type="protein sequence ID" value="MFC7139571.1"/>
    <property type="molecule type" value="Genomic_DNA"/>
</dbReference>